<sequence length="111" mass="12124">MRLCIVGDACCYRFSKTLLFIGKCLSEVACETKPSGAFKGRCRFVGIGQVLDRAPLVPAHESAGGWHTVLASDILSSRGRTLTYNRNGNQAFRGLKMPNRVSIIICQDSSE</sequence>
<comment type="caution">
    <text evidence="1">The sequence shown here is derived from an EMBL/GenBank/DDBJ whole genome shotgun (WGS) entry which is preliminary data.</text>
</comment>
<protein>
    <submittedName>
        <fullName evidence="1">Uncharacterized protein</fullName>
    </submittedName>
</protein>
<dbReference type="Proteomes" id="UP001141806">
    <property type="component" value="Unassembled WGS sequence"/>
</dbReference>
<name>A0A9Q0KU50_9MAGN</name>
<accession>A0A9Q0KU50</accession>
<proteinExistence type="predicted"/>
<organism evidence="1 2">
    <name type="scientific">Protea cynaroides</name>
    <dbReference type="NCBI Taxonomy" id="273540"/>
    <lineage>
        <taxon>Eukaryota</taxon>
        <taxon>Viridiplantae</taxon>
        <taxon>Streptophyta</taxon>
        <taxon>Embryophyta</taxon>
        <taxon>Tracheophyta</taxon>
        <taxon>Spermatophyta</taxon>
        <taxon>Magnoliopsida</taxon>
        <taxon>Proteales</taxon>
        <taxon>Proteaceae</taxon>
        <taxon>Protea</taxon>
    </lineage>
</organism>
<dbReference type="OrthoDB" id="610540at2759"/>
<evidence type="ECO:0000313" key="2">
    <source>
        <dbReference type="Proteomes" id="UP001141806"/>
    </source>
</evidence>
<dbReference type="EMBL" id="JAMYWD010000003">
    <property type="protein sequence ID" value="KAJ4976742.1"/>
    <property type="molecule type" value="Genomic_DNA"/>
</dbReference>
<evidence type="ECO:0000313" key="1">
    <source>
        <dbReference type="EMBL" id="KAJ4976742.1"/>
    </source>
</evidence>
<reference evidence="1" key="1">
    <citation type="journal article" date="2023" name="Plant J.">
        <title>The genome of the king protea, Protea cynaroides.</title>
        <authorList>
            <person name="Chang J."/>
            <person name="Duong T.A."/>
            <person name="Schoeman C."/>
            <person name="Ma X."/>
            <person name="Roodt D."/>
            <person name="Barker N."/>
            <person name="Li Z."/>
            <person name="Van de Peer Y."/>
            <person name="Mizrachi E."/>
        </authorList>
    </citation>
    <scope>NUCLEOTIDE SEQUENCE</scope>
    <source>
        <tissue evidence="1">Young leaves</tissue>
    </source>
</reference>
<gene>
    <name evidence="1" type="ORF">NE237_001848</name>
</gene>
<dbReference type="AlphaFoldDB" id="A0A9Q0KU50"/>
<keyword evidence="2" id="KW-1185">Reference proteome</keyword>